<comment type="caution">
    <text evidence="2">The sequence shown here is derived from an EMBL/GenBank/DDBJ whole genome shotgun (WGS) entry which is preliminary data.</text>
</comment>
<reference evidence="2 3" key="1">
    <citation type="submission" date="2018-11" db="EMBL/GenBank/DDBJ databases">
        <title>Saccharopolyspora rhizosphaerae sp. nov., an actinomycete isolated from rhizosphere soil in Thailand.</title>
        <authorList>
            <person name="Intra B."/>
            <person name="Euanorasetr J."/>
            <person name="Take A."/>
            <person name="Inahashi Y."/>
            <person name="Mori M."/>
            <person name="Panbangred W."/>
            <person name="Matsumoto A."/>
        </authorList>
    </citation>
    <scope>NUCLEOTIDE SEQUENCE [LARGE SCALE GENOMIC DNA]</scope>
    <source>
        <strain evidence="2 3">H219</strain>
    </source>
</reference>
<protein>
    <submittedName>
        <fullName evidence="2">DUF2236 domain-containing protein</fullName>
    </submittedName>
</protein>
<dbReference type="PANTHER" id="PTHR36151">
    <property type="entry name" value="BLR2777 PROTEIN"/>
    <property type="match status" value="1"/>
</dbReference>
<dbReference type="AlphaFoldDB" id="A0A426JMS9"/>
<organism evidence="2 3">
    <name type="scientific">Saccharopolyspora rhizosphaerae</name>
    <dbReference type="NCBI Taxonomy" id="2492662"/>
    <lineage>
        <taxon>Bacteria</taxon>
        <taxon>Bacillati</taxon>
        <taxon>Actinomycetota</taxon>
        <taxon>Actinomycetes</taxon>
        <taxon>Pseudonocardiales</taxon>
        <taxon>Pseudonocardiaceae</taxon>
        <taxon>Saccharopolyspora</taxon>
    </lineage>
</organism>
<accession>A0A426JMS9</accession>
<dbReference type="GO" id="GO:0016491">
    <property type="term" value="F:oxidoreductase activity"/>
    <property type="evidence" value="ECO:0007669"/>
    <property type="project" value="InterPro"/>
</dbReference>
<dbReference type="InterPro" id="IPR018713">
    <property type="entry name" value="MPAB/Lcp_cat_dom"/>
</dbReference>
<feature type="domain" description="ER-bound oxygenase mpaB/mpaB'/Rubber oxygenase catalytic" evidence="1">
    <location>
        <begin position="13"/>
        <end position="238"/>
    </location>
</feature>
<dbReference type="EMBL" id="RSAA01000019">
    <property type="protein sequence ID" value="RRO14461.1"/>
    <property type="molecule type" value="Genomic_DNA"/>
</dbReference>
<gene>
    <name evidence="2" type="ORF">EIL87_19965</name>
</gene>
<dbReference type="Pfam" id="PF09995">
    <property type="entry name" value="MPAB_Lcp_cat"/>
    <property type="match status" value="1"/>
</dbReference>
<evidence type="ECO:0000259" key="1">
    <source>
        <dbReference type="Pfam" id="PF09995"/>
    </source>
</evidence>
<dbReference type="RefSeq" id="WP_125092108.1">
    <property type="nucleotide sequence ID" value="NZ_RSAA01000019.1"/>
</dbReference>
<dbReference type="Proteomes" id="UP000274515">
    <property type="component" value="Unassembled WGS sequence"/>
</dbReference>
<name>A0A426JMS9_9PSEU</name>
<evidence type="ECO:0000313" key="2">
    <source>
        <dbReference type="EMBL" id="RRO14461.1"/>
    </source>
</evidence>
<evidence type="ECO:0000313" key="3">
    <source>
        <dbReference type="Proteomes" id="UP000274515"/>
    </source>
</evidence>
<dbReference type="OrthoDB" id="3422701at2"/>
<sequence length="271" mass="30783">MTPAEEFGDVIVGAGLMAGAANVIMQLGRPGVGHGVLESTVDSGNLLKRPYKRSRTTFTYLSVATLGTDEEKRAYRRAVNRSHAQVRSGESSPVKYNAFDPELQLWVAACLYKGYEDSFVAMSGRPLPADRREAIYAASAPLGTTLQVTPEMWPSTRAEFDEYWEKNLAEVRIDEPVRRHLLDIAELRFLPAALRVPFAPLNKFITTGFLPLTFREQMGLSWTYRDQRRFDRLTRAVGAVALRLPPPLRRFPFNYFLWDLRRRMRTGARLV</sequence>
<dbReference type="PANTHER" id="PTHR36151:SF3">
    <property type="entry name" value="ER-BOUND OXYGENASE MPAB_MPAB'_RUBBER OXYGENASE CATALYTIC DOMAIN-CONTAINING PROTEIN"/>
    <property type="match status" value="1"/>
</dbReference>
<keyword evidence="3" id="KW-1185">Reference proteome</keyword>
<proteinExistence type="predicted"/>